<gene>
    <name evidence="9" type="ORF">PVAG01_02230</name>
</gene>
<keyword evidence="4" id="KW-0732">Signal</keyword>
<evidence type="ECO:0000256" key="4">
    <source>
        <dbReference type="ARBA" id="ARBA00022729"/>
    </source>
</evidence>
<evidence type="ECO:0000313" key="10">
    <source>
        <dbReference type="Proteomes" id="UP001629113"/>
    </source>
</evidence>
<keyword evidence="7" id="KW-1015">Disulfide bond</keyword>
<proteinExistence type="inferred from homology"/>
<protein>
    <recommendedName>
        <fullName evidence="8">Carboxylic ester hydrolase</fullName>
        <ecNumber evidence="8">3.1.1.-</ecNumber>
    </recommendedName>
</protein>
<dbReference type="Proteomes" id="UP001629113">
    <property type="component" value="Unassembled WGS sequence"/>
</dbReference>
<keyword evidence="6" id="KW-0106">Calcium</keyword>
<keyword evidence="3" id="KW-0479">Metal-binding</keyword>
<keyword evidence="2" id="KW-0719">Serine esterase</keyword>
<reference evidence="9 10" key="1">
    <citation type="submission" date="2024-06" db="EMBL/GenBank/DDBJ databases">
        <title>Complete genome of Phlyctema vagabunda strain 19-DSS-EL-015.</title>
        <authorList>
            <person name="Fiorenzani C."/>
        </authorList>
    </citation>
    <scope>NUCLEOTIDE SEQUENCE [LARGE SCALE GENOMIC DNA]</scope>
    <source>
        <strain evidence="9 10">19-DSS-EL-015</strain>
    </source>
</reference>
<dbReference type="SUPFAM" id="SSF53474">
    <property type="entry name" value="alpha/beta-Hydrolases"/>
    <property type="match status" value="1"/>
</dbReference>
<dbReference type="InterPro" id="IPR029058">
    <property type="entry name" value="AB_hydrolase_fold"/>
</dbReference>
<dbReference type="Gene3D" id="3.40.50.1820">
    <property type="entry name" value="alpha/beta hydrolase"/>
    <property type="match status" value="1"/>
</dbReference>
<dbReference type="Pfam" id="PF07519">
    <property type="entry name" value="Tannase"/>
    <property type="match status" value="1"/>
</dbReference>
<evidence type="ECO:0000256" key="3">
    <source>
        <dbReference type="ARBA" id="ARBA00022723"/>
    </source>
</evidence>
<sequence>MVSFFSSSYLLQPAAVLSQLFVSGSMNETVAGACSSSHLVIPPVFGTSILGFSAVPVLNYNQTTTGSGDVPTAKFSSLDFCNVTITYTHPGQDDALTTQIWLPLTRGAWNERLQGAGGSGWITGQFEEVLPYAVAEGYAAACTDGGHAASSPPQEWALRSEGNVDLFALQNFASVALHEMTLFAKSAIAAYYGTPPAYSYWNGCSTGGRQGMMLAQRFPTDYDGILAIAPAINWDQFIVAEFWGQFLMNQAGVYPDACEFDAITARAIEACDEIDGIKDGVISAPGLCRFDPTTLAGQAFTCGDKPEQRAFSPEATRIANQMWQGAQTEDGQSLWYGLTPDTTLARLVGTSCSASNGSCTGQAFQVSSDWIQLFLQKSQSFDSTSLTREQYTNLFAQAHDRYNSLIGTSNPDLSLFKAHGGKLISWHGLTDQLIFPNGTSDYYSRVQERDADVRDFYRYFEAPGTLHCRAGAGPFPVDTLKTLTTWVEKGIPPDTLQAKSVDENGIVTERNLCLYPLVQRYVGGDVTKRESFVCADSF</sequence>
<evidence type="ECO:0000256" key="8">
    <source>
        <dbReference type="RuleBase" id="RU361238"/>
    </source>
</evidence>
<keyword evidence="5 8" id="KW-0378">Hydrolase</keyword>
<evidence type="ECO:0000256" key="1">
    <source>
        <dbReference type="ARBA" id="ARBA00006249"/>
    </source>
</evidence>
<evidence type="ECO:0000256" key="7">
    <source>
        <dbReference type="ARBA" id="ARBA00023157"/>
    </source>
</evidence>
<name>A0ABR4PQI0_9HELO</name>
<evidence type="ECO:0000256" key="6">
    <source>
        <dbReference type="ARBA" id="ARBA00022837"/>
    </source>
</evidence>
<dbReference type="PANTHER" id="PTHR33938:SF8">
    <property type="entry name" value="CARBOXYLIC ESTER HYDROLASE"/>
    <property type="match status" value="1"/>
</dbReference>
<evidence type="ECO:0000313" key="9">
    <source>
        <dbReference type="EMBL" id="KAL3425438.1"/>
    </source>
</evidence>
<dbReference type="EC" id="3.1.1.-" evidence="8"/>
<dbReference type="EMBL" id="JBFCZG010000002">
    <property type="protein sequence ID" value="KAL3425438.1"/>
    <property type="molecule type" value="Genomic_DNA"/>
</dbReference>
<dbReference type="InterPro" id="IPR011118">
    <property type="entry name" value="Tannase/feruloyl_esterase"/>
</dbReference>
<comment type="similarity">
    <text evidence="1 8">Belongs to the tannase family.</text>
</comment>
<dbReference type="PANTHER" id="PTHR33938">
    <property type="entry name" value="FERULOYL ESTERASE B-RELATED"/>
    <property type="match status" value="1"/>
</dbReference>
<organism evidence="9 10">
    <name type="scientific">Phlyctema vagabunda</name>
    <dbReference type="NCBI Taxonomy" id="108571"/>
    <lineage>
        <taxon>Eukaryota</taxon>
        <taxon>Fungi</taxon>
        <taxon>Dikarya</taxon>
        <taxon>Ascomycota</taxon>
        <taxon>Pezizomycotina</taxon>
        <taxon>Leotiomycetes</taxon>
        <taxon>Helotiales</taxon>
        <taxon>Dermateaceae</taxon>
        <taxon>Phlyctema</taxon>
    </lineage>
</organism>
<evidence type="ECO:0000256" key="5">
    <source>
        <dbReference type="ARBA" id="ARBA00022801"/>
    </source>
</evidence>
<comment type="caution">
    <text evidence="9">The sequence shown here is derived from an EMBL/GenBank/DDBJ whole genome shotgun (WGS) entry which is preliminary data.</text>
</comment>
<accession>A0ABR4PQI0</accession>
<evidence type="ECO:0000256" key="2">
    <source>
        <dbReference type="ARBA" id="ARBA00022487"/>
    </source>
</evidence>
<keyword evidence="10" id="KW-1185">Reference proteome</keyword>